<dbReference type="PANTHER" id="PTHR36306:SF1">
    <property type="entry name" value="ALPHA-AMYLASE-RELATED"/>
    <property type="match status" value="1"/>
</dbReference>
<dbReference type="RefSeq" id="WP_192818383.1">
    <property type="nucleotide sequence ID" value="NZ_CP062310.1"/>
</dbReference>
<dbReference type="Gene3D" id="3.20.110.20">
    <property type="match status" value="1"/>
</dbReference>
<name>A0A7L9FFN0_9CREN</name>
<dbReference type="InterPro" id="IPR052046">
    <property type="entry name" value="GH57_Enzymes"/>
</dbReference>
<organism evidence="4 5">
    <name type="scientific">Infirmifilum lucidum</name>
    <dbReference type="NCBI Taxonomy" id="2776706"/>
    <lineage>
        <taxon>Archaea</taxon>
        <taxon>Thermoproteota</taxon>
        <taxon>Thermoprotei</taxon>
        <taxon>Thermofilales</taxon>
        <taxon>Thermofilaceae</taxon>
        <taxon>Infirmifilum</taxon>
    </lineage>
</organism>
<evidence type="ECO:0000256" key="2">
    <source>
        <dbReference type="ARBA" id="ARBA00023277"/>
    </source>
</evidence>
<evidence type="ECO:0000313" key="4">
    <source>
        <dbReference type="EMBL" id="QOJ78411.1"/>
    </source>
</evidence>
<reference evidence="4 5" key="1">
    <citation type="submission" date="2020-10" db="EMBL/GenBank/DDBJ databases">
        <title>Thermofilum lucidum 3507LT sp. nov. a novel member of Thermofilaceae family isolated from Chile hot spring, and proposal of description order Thermofilales.</title>
        <authorList>
            <person name="Zayulina K.S."/>
            <person name="Elcheninov A.G."/>
            <person name="Toshchakov S.V."/>
            <person name="Kublanov I.V."/>
        </authorList>
    </citation>
    <scope>NUCLEOTIDE SEQUENCE [LARGE SCALE GENOMIC DNA]</scope>
    <source>
        <strain evidence="4 5">3507LT</strain>
    </source>
</reference>
<dbReference type="AlphaFoldDB" id="A0A7L9FFN0"/>
<accession>A0A7L9FFN0</accession>
<dbReference type="CDD" id="cd10796">
    <property type="entry name" value="GH57N_APU"/>
    <property type="match status" value="1"/>
</dbReference>
<keyword evidence="5" id="KW-1185">Reference proteome</keyword>
<proteinExistence type="inferred from homology"/>
<dbReference type="InterPro" id="IPR011330">
    <property type="entry name" value="Glyco_hydro/deAcase_b/a-brl"/>
</dbReference>
<dbReference type="Proteomes" id="UP000594121">
    <property type="component" value="Chromosome"/>
</dbReference>
<gene>
    <name evidence="4" type="ORF">IG193_06555</name>
</gene>
<dbReference type="EMBL" id="CP062310">
    <property type="protein sequence ID" value="QOJ78411.1"/>
    <property type="molecule type" value="Genomic_DNA"/>
</dbReference>
<feature type="domain" description="Glycoside hydrolase family 57 N-terminal" evidence="3">
    <location>
        <begin position="182"/>
        <end position="425"/>
    </location>
</feature>
<keyword evidence="2" id="KW-0119">Carbohydrate metabolism</keyword>
<protein>
    <recommendedName>
        <fullName evidence="3">Glycoside hydrolase family 57 N-terminal domain-containing protein</fullName>
    </recommendedName>
</protein>
<dbReference type="GO" id="GO:0005975">
    <property type="term" value="P:carbohydrate metabolic process"/>
    <property type="evidence" value="ECO:0007669"/>
    <property type="project" value="InterPro"/>
</dbReference>
<dbReference type="GO" id="GO:0003824">
    <property type="term" value="F:catalytic activity"/>
    <property type="evidence" value="ECO:0007669"/>
    <property type="project" value="InterPro"/>
</dbReference>
<evidence type="ECO:0000313" key="5">
    <source>
        <dbReference type="Proteomes" id="UP000594121"/>
    </source>
</evidence>
<dbReference type="PANTHER" id="PTHR36306">
    <property type="entry name" value="ALPHA-AMYLASE-RELATED-RELATED"/>
    <property type="match status" value="1"/>
</dbReference>
<dbReference type="InterPro" id="IPR004300">
    <property type="entry name" value="Glyco_hydro_57_N"/>
</dbReference>
<sequence>MLEITSSFDNAVLLADEKVELSFTLLNRGDRELEGRPYISLRVNGKQETLIVFDFEKIPPQSQKTYNATLKVPGATGEGTLGFYFEAREGPVASLEYPVFVAGKGEPVYVSFVWHHHQAPQFYPDGRFKDLWAYKHVFEGRFEGFEGGPYSIHVSLHKKYPSFIDVDHFSPSLLEQWEMAVTGAVGVPPEVIQRRQEIETLLETIRQLIAQGRVEPLGSVYAHTILGFILRKAHEKGLVEEAKLLISWEIEQGLSIVEKITGKRPKGFWTPEMFWSMELVDIYHRHGILYTILCEQHFAKAGGDKGTIYEPYILRDPVTSSTLIVFFRDLALSNWVSFNVDFRDEREADISARRFVIELAKRRERAPGGIVVIALDGENWMIMPSYRRYAPYFLKRVIELIEKSQVIRLSSIEKYLEDHEPTRVLTYVPYGSWINLTEAQWTGGVKDSVWEEAFKALGVVSSLYSVLGEASAKLSNDRESEFYRALKALAIAFDSDFYWYGEIEKEREFVKKWAQRSIEIAENFVKRYLKVSVVSRTRNHVVIQLENHSPYPLTASIHVESRNYKNEAQVTLNPKTIRRVPVYTPSHENTQVVIKAGRIVLPATTP</sequence>
<dbReference type="Pfam" id="PF03065">
    <property type="entry name" value="Glyco_hydro_57"/>
    <property type="match status" value="1"/>
</dbReference>
<dbReference type="KEGG" id="thel:IG193_06555"/>
<dbReference type="SUPFAM" id="SSF88713">
    <property type="entry name" value="Glycoside hydrolase/deacetylase"/>
    <property type="match status" value="1"/>
</dbReference>
<evidence type="ECO:0000259" key="3">
    <source>
        <dbReference type="Pfam" id="PF03065"/>
    </source>
</evidence>
<comment type="similarity">
    <text evidence="1">Belongs to the glycosyl hydrolase 57 family.</text>
</comment>
<dbReference type="GeneID" id="59149541"/>
<evidence type="ECO:0000256" key="1">
    <source>
        <dbReference type="ARBA" id="ARBA00006821"/>
    </source>
</evidence>
<dbReference type="InParanoid" id="A0A7L9FFN0"/>